<dbReference type="RefSeq" id="WP_069908616.1">
    <property type="nucleotide sequence ID" value="NZ_LAJE02000081.1"/>
</dbReference>
<reference evidence="3 4" key="1">
    <citation type="journal article" date="2015" name="Genome Announc.">
        <title>Genome Assemblies of Three Soil-Associated Devosia species: D. insulae, D. limi, and D. soli.</title>
        <authorList>
            <person name="Hassan Y.I."/>
            <person name="Lepp D."/>
            <person name="Zhou T."/>
        </authorList>
    </citation>
    <scope>NUCLEOTIDE SEQUENCE [LARGE SCALE GENOMIC DNA]</scope>
    <source>
        <strain evidence="3 4">DS-56</strain>
    </source>
</reference>
<dbReference type="PANTHER" id="PTHR43236:SF1">
    <property type="entry name" value="BLL7220 PROTEIN"/>
    <property type="match status" value="1"/>
</dbReference>
<evidence type="ECO:0000313" key="4">
    <source>
        <dbReference type="Proteomes" id="UP000095463"/>
    </source>
</evidence>
<dbReference type="OrthoDB" id="9794834at2"/>
<dbReference type="Gene3D" id="1.10.10.2910">
    <property type="match status" value="1"/>
</dbReference>
<accession>A0A1E5XUG4</accession>
<dbReference type="AlphaFoldDB" id="A0A1E5XUG4"/>
<organism evidence="3 4">
    <name type="scientific">Devosia insulae DS-56</name>
    <dbReference type="NCBI Taxonomy" id="1116389"/>
    <lineage>
        <taxon>Bacteria</taxon>
        <taxon>Pseudomonadati</taxon>
        <taxon>Pseudomonadota</taxon>
        <taxon>Alphaproteobacteria</taxon>
        <taxon>Hyphomicrobiales</taxon>
        <taxon>Devosiaceae</taxon>
        <taxon>Devosia</taxon>
    </lineage>
</organism>
<dbReference type="Pfam" id="PF01381">
    <property type="entry name" value="HTH_3"/>
    <property type="match status" value="1"/>
</dbReference>
<dbReference type="SUPFAM" id="SSF47413">
    <property type="entry name" value="lambda repressor-like DNA-binding domains"/>
    <property type="match status" value="1"/>
</dbReference>
<sequence>MRTGTPGFRPSRLRLAREARGLTQVALAELVGRSSQSVSRWENDDHEQSPEPDALQALAAALNVPVSGLLGMEPHQSPHPFFFRSMSAATKTLRSRMSAKMLWQQEVSGVLQDHLDFPAVNVPQLGVTSHRQLSDQRIEEAAGELRALWGVGSGPIGDLLLVLENAGIIVSVVAAATDKLDGLSNWNSKDNRPYILLAADIPVTVRQRLDAAHELGHLVLHRHVKMTELNSPADFKEIERQAFLFASAFLMPAETFSSEVWSPSLASFLSLKERWRVSVGAMVMRARTLDLISPEYASRLWKHISAKGWRKGEPLDDKLPLERPRVLSRGVTMLVEDGGFAKADVIELMRLRERDIEELCGLQKGYLSSTSNVVGLVAMKPEARRTHDVPSTVVPFRRR</sequence>
<feature type="domain" description="HTH cro/C1-type" evidence="2">
    <location>
        <begin position="13"/>
        <end position="69"/>
    </location>
</feature>
<comment type="similarity">
    <text evidence="1">Belongs to the short-chain fatty acyl-CoA assimilation regulator (ScfR) family.</text>
</comment>
<evidence type="ECO:0000256" key="1">
    <source>
        <dbReference type="ARBA" id="ARBA00007227"/>
    </source>
</evidence>
<name>A0A1E5XUG4_9HYPH</name>
<comment type="caution">
    <text evidence="3">The sequence shown here is derived from an EMBL/GenBank/DDBJ whole genome shotgun (WGS) entry which is preliminary data.</text>
</comment>
<dbReference type="Proteomes" id="UP000095463">
    <property type="component" value="Unassembled WGS sequence"/>
</dbReference>
<dbReference type="InterPro" id="IPR010359">
    <property type="entry name" value="IrrE_HExxH"/>
</dbReference>
<protein>
    <recommendedName>
        <fullName evidence="2">HTH cro/C1-type domain-containing protein</fullName>
    </recommendedName>
</protein>
<gene>
    <name evidence="3" type="ORF">VW23_012605</name>
</gene>
<dbReference type="InterPro" id="IPR001387">
    <property type="entry name" value="Cro/C1-type_HTH"/>
</dbReference>
<dbReference type="EMBL" id="LAJE02000081">
    <property type="protein sequence ID" value="OEO32230.1"/>
    <property type="molecule type" value="Genomic_DNA"/>
</dbReference>
<dbReference type="PROSITE" id="PS50943">
    <property type="entry name" value="HTH_CROC1"/>
    <property type="match status" value="1"/>
</dbReference>
<dbReference type="Pfam" id="PF06114">
    <property type="entry name" value="Peptidase_M78"/>
    <property type="match status" value="1"/>
</dbReference>
<evidence type="ECO:0000259" key="2">
    <source>
        <dbReference type="PROSITE" id="PS50943"/>
    </source>
</evidence>
<dbReference type="GO" id="GO:0003677">
    <property type="term" value="F:DNA binding"/>
    <property type="evidence" value="ECO:0007669"/>
    <property type="project" value="InterPro"/>
</dbReference>
<dbReference type="InterPro" id="IPR052345">
    <property type="entry name" value="Rad_response_metalloprotease"/>
</dbReference>
<dbReference type="CDD" id="cd00093">
    <property type="entry name" value="HTH_XRE"/>
    <property type="match status" value="1"/>
</dbReference>
<dbReference type="SMART" id="SM00530">
    <property type="entry name" value="HTH_XRE"/>
    <property type="match status" value="1"/>
</dbReference>
<dbReference type="Gene3D" id="1.10.260.40">
    <property type="entry name" value="lambda repressor-like DNA-binding domains"/>
    <property type="match status" value="1"/>
</dbReference>
<evidence type="ECO:0000313" key="3">
    <source>
        <dbReference type="EMBL" id="OEO32230.1"/>
    </source>
</evidence>
<dbReference type="PANTHER" id="PTHR43236">
    <property type="entry name" value="ANTITOXIN HIGA1"/>
    <property type="match status" value="1"/>
</dbReference>
<keyword evidence="4" id="KW-1185">Reference proteome</keyword>
<proteinExistence type="inferred from homology"/>
<dbReference type="InterPro" id="IPR010982">
    <property type="entry name" value="Lambda_DNA-bd_dom_sf"/>
</dbReference>